<sequence>MAVEDQTLVDLVNEVFRLFRTLKSLSHEPSVEGPRLAHIGIIGLLAQSGECRASALAEMIGVGPSALSRQLADLAEQGLVLRRPDPEDGRATLIKVSPEGAQVLAGVMSQRADRMRQRLRGWNEAEARDALAAVARLANALQGSTPSPVPEAADAPAAEGSPELR</sequence>
<evidence type="ECO:0000256" key="3">
    <source>
        <dbReference type="ARBA" id="ARBA00023163"/>
    </source>
</evidence>
<dbReference type="InterPro" id="IPR023187">
    <property type="entry name" value="Tscrpt_reg_MarR-type_CS"/>
</dbReference>
<name>A0ABU1JFP5_9MICC</name>
<dbReference type="Proteomes" id="UP001185069">
    <property type="component" value="Unassembled WGS sequence"/>
</dbReference>
<dbReference type="InterPro" id="IPR036388">
    <property type="entry name" value="WH-like_DNA-bd_sf"/>
</dbReference>
<dbReference type="CDD" id="cd00090">
    <property type="entry name" value="HTH_ARSR"/>
    <property type="match status" value="1"/>
</dbReference>
<organism evidence="6 7">
    <name type="scientific">Arthrobacter russicus</name>
    <dbReference type="NCBI Taxonomy" id="172040"/>
    <lineage>
        <taxon>Bacteria</taxon>
        <taxon>Bacillati</taxon>
        <taxon>Actinomycetota</taxon>
        <taxon>Actinomycetes</taxon>
        <taxon>Micrococcales</taxon>
        <taxon>Micrococcaceae</taxon>
        <taxon>Arthrobacter</taxon>
    </lineage>
</organism>
<dbReference type="PANTHER" id="PTHR39515:SF2">
    <property type="entry name" value="HTH-TYPE TRANSCRIPTIONAL REGULATOR RV0880"/>
    <property type="match status" value="1"/>
</dbReference>
<evidence type="ECO:0000256" key="4">
    <source>
        <dbReference type="SAM" id="MobiDB-lite"/>
    </source>
</evidence>
<gene>
    <name evidence="6" type="ORF">JOE69_003509</name>
</gene>
<proteinExistence type="predicted"/>
<dbReference type="EMBL" id="JAVDQF010000001">
    <property type="protein sequence ID" value="MDR6271271.1"/>
    <property type="molecule type" value="Genomic_DNA"/>
</dbReference>
<dbReference type="RefSeq" id="WP_309800983.1">
    <property type="nucleotide sequence ID" value="NZ_BAAAHY010000006.1"/>
</dbReference>
<dbReference type="PANTHER" id="PTHR39515">
    <property type="entry name" value="CONSERVED PROTEIN"/>
    <property type="match status" value="1"/>
</dbReference>
<comment type="caution">
    <text evidence="6">The sequence shown here is derived from an EMBL/GenBank/DDBJ whole genome shotgun (WGS) entry which is preliminary data.</text>
</comment>
<keyword evidence="1" id="KW-0805">Transcription regulation</keyword>
<dbReference type="InterPro" id="IPR001845">
    <property type="entry name" value="HTH_ArsR_DNA-bd_dom"/>
</dbReference>
<evidence type="ECO:0000259" key="5">
    <source>
        <dbReference type="PROSITE" id="PS50995"/>
    </source>
</evidence>
<dbReference type="SUPFAM" id="SSF46785">
    <property type="entry name" value="Winged helix' DNA-binding domain"/>
    <property type="match status" value="1"/>
</dbReference>
<dbReference type="Pfam" id="PF01047">
    <property type="entry name" value="MarR"/>
    <property type="match status" value="1"/>
</dbReference>
<dbReference type="InterPro" id="IPR000835">
    <property type="entry name" value="HTH_MarR-typ"/>
</dbReference>
<evidence type="ECO:0000256" key="2">
    <source>
        <dbReference type="ARBA" id="ARBA00023125"/>
    </source>
</evidence>
<dbReference type="PROSITE" id="PS50995">
    <property type="entry name" value="HTH_MARR_2"/>
    <property type="match status" value="1"/>
</dbReference>
<dbReference type="SMART" id="SM00347">
    <property type="entry name" value="HTH_MARR"/>
    <property type="match status" value="1"/>
</dbReference>
<feature type="region of interest" description="Disordered" evidence="4">
    <location>
        <begin position="142"/>
        <end position="165"/>
    </location>
</feature>
<feature type="domain" description="HTH marR-type" evidence="5">
    <location>
        <begin position="8"/>
        <end position="139"/>
    </location>
</feature>
<dbReference type="Gene3D" id="1.10.10.10">
    <property type="entry name" value="Winged helix-like DNA-binding domain superfamily/Winged helix DNA-binding domain"/>
    <property type="match status" value="1"/>
</dbReference>
<evidence type="ECO:0000313" key="6">
    <source>
        <dbReference type="EMBL" id="MDR6271271.1"/>
    </source>
</evidence>
<dbReference type="InterPro" id="IPR052526">
    <property type="entry name" value="HTH-type_Bedaq_tolerance"/>
</dbReference>
<dbReference type="SMART" id="SM00418">
    <property type="entry name" value="HTH_ARSR"/>
    <property type="match status" value="1"/>
</dbReference>
<dbReference type="InterPro" id="IPR011991">
    <property type="entry name" value="ArsR-like_HTH"/>
</dbReference>
<evidence type="ECO:0000256" key="1">
    <source>
        <dbReference type="ARBA" id="ARBA00023015"/>
    </source>
</evidence>
<protein>
    <submittedName>
        <fullName evidence="6">DNA-binding MarR family transcriptional regulator</fullName>
    </submittedName>
</protein>
<keyword evidence="7" id="KW-1185">Reference proteome</keyword>
<feature type="compositionally biased region" description="Low complexity" evidence="4">
    <location>
        <begin position="150"/>
        <end position="165"/>
    </location>
</feature>
<dbReference type="PROSITE" id="PS01117">
    <property type="entry name" value="HTH_MARR_1"/>
    <property type="match status" value="1"/>
</dbReference>
<dbReference type="GO" id="GO:0003677">
    <property type="term" value="F:DNA binding"/>
    <property type="evidence" value="ECO:0007669"/>
    <property type="project" value="UniProtKB-KW"/>
</dbReference>
<reference evidence="6 7" key="1">
    <citation type="submission" date="2023-07" db="EMBL/GenBank/DDBJ databases">
        <title>Sequencing the genomes of 1000 actinobacteria strains.</title>
        <authorList>
            <person name="Klenk H.-P."/>
        </authorList>
    </citation>
    <scope>NUCLEOTIDE SEQUENCE [LARGE SCALE GENOMIC DNA]</scope>
    <source>
        <strain evidence="6 7">DSM 14555</strain>
    </source>
</reference>
<evidence type="ECO:0000313" key="7">
    <source>
        <dbReference type="Proteomes" id="UP001185069"/>
    </source>
</evidence>
<dbReference type="InterPro" id="IPR036390">
    <property type="entry name" value="WH_DNA-bd_sf"/>
</dbReference>
<keyword evidence="2 6" id="KW-0238">DNA-binding</keyword>
<accession>A0ABU1JFP5</accession>
<keyword evidence="3" id="KW-0804">Transcription</keyword>